<comment type="similarity">
    <text evidence="1">Belongs to the LysR transcriptional regulatory family.</text>
</comment>
<dbReference type="AlphaFoldDB" id="A0A4Q7YT43"/>
<dbReference type="GO" id="GO:0003700">
    <property type="term" value="F:DNA-binding transcription factor activity"/>
    <property type="evidence" value="ECO:0007669"/>
    <property type="project" value="InterPro"/>
</dbReference>
<organism evidence="6 7">
    <name type="scientific">Edaphobacter modestus</name>
    <dbReference type="NCBI Taxonomy" id="388466"/>
    <lineage>
        <taxon>Bacteria</taxon>
        <taxon>Pseudomonadati</taxon>
        <taxon>Acidobacteriota</taxon>
        <taxon>Terriglobia</taxon>
        <taxon>Terriglobales</taxon>
        <taxon>Acidobacteriaceae</taxon>
        <taxon>Edaphobacter</taxon>
    </lineage>
</organism>
<dbReference type="InterPro" id="IPR005119">
    <property type="entry name" value="LysR_subst-bd"/>
</dbReference>
<dbReference type="InterPro" id="IPR036388">
    <property type="entry name" value="WH-like_DNA-bd_sf"/>
</dbReference>
<dbReference type="FunFam" id="1.10.10.10:FF:000001">
    <property type="entry name" value="LysR family transcriptional regulator"/>
    <property type="match status" value="1"/>
</dbReference>
<dbReference type="PANTHER" id="PTHR30346:SF28">
    <property type="entry name" value="HTH-TYPE TRANSCRIPTIONAL REGULATOR CYNR"/>
    <property type="match status" value="1"/>
</dbReference>
<proteinExistence type="inferred from homology"/>
<evidence type="ECO:0000256" key="4">
    <source>
        <dbReference type="ARBA" id="ARBA00023163"/>
    </source>
</evidence>
<dbReference type="Pfam" id="PF00126">
    <property type="entry name" value="HTH_1"/>
    <property type="match status" value="1"/>
</dbReference>
<dbReference type="InterPro" id="IPR000847">
    <property type="entry name" value="LysR_HTH_N"/>
</dbReference>
<gene>
    <name evidence="6" type="ORF">BDD14_2191</name>
</gene>
<evidence type="ECO:0000313" key="6">
    <source>
        <dbReference type="EMBL" id="RZU40720.1"/>
    </source>
</evidence>
<feature type="domain" description="HTH lysR-type" evidence="5">
    <location>
        <begin position="1"/>
        <end position="58"/>
    </location>
</feature>
<dbReference type="PANTHER" id="PTHR30346">
    <property type="entry name" value="TRANSCRIPTIONAL DUAL REGULATOR HCAR-RELATED"/>
    <property type="match status" value="1"/>
</dbReference>
<dbReference type="Proteomes" id="UP000292958">
    <property type="component" value="Unassembled WGS sequence"/>
</dbReference>
<evidence type="ECO:0000313" key="7">
    <source>
        <dbReference type="Proteomes" id="UP000292958"/>
    </source>
</evidence>
<keyword evidence="7" id="KW-1185">Reference proteome</keyword>
<dbReference type="OrthoDB" id="9803735at2"/>
<dbReference type="SUPFAM" id="SSF53850">
    <property type="entry name" value="Periplasmic binding protein-like II"/>
    <property type="match status" value="1"/>
</dbReference>
<dbReference type="CDD" id="cd08414">
    <property type="entry name" value="PBP2_LTTR_aromatics_like"/>
    <property type="match status" value="1"/>
</dbReference>
<protein>
    <submittedName>
        <fullName evidence="6">LysR family transcriptional regulator</fullName>
    </submittedName>
</protein>
<sequence length="296" mass="32516">MELKHLTSFIAVAEQLSFVRAADGLYLSQPALTGQIQRLEEELGVQLLVRNRRSVKLTDAGKVFLTEARATLSRARQAADRAQKAARGEIGRLRIGFVSSAALEIVPGIVVAFRKQHPDVTLDLMNLRTVSQVKKLISKTLDIGFLRLPLSNEQLRTTVIHREPFLLVLPKGHPRSRDKQVHIAHLRNERFVAYGRRWAPGFFDSVIQMCLKEGFSPNIVQETGEMYTAVALIAAGAGVAILPKSVVLAQSKNIIMKPLAGSVPVSEIAIATRAGNSSLIVRSFIELAAEKCNGRL</sequence>
<keyword evidence="2" id="KW-0805">Transcription regulation</keyword>
<dbReference type="GO" id="GO:0032993">
    <property type="term" value="C:protein-DNA complex"/>
    <property type="evidence" value="ECO:0007669"/>
    <property type="project" value="TreeGrafter"/>
</dbReference>
<comment type="caution">
    <text evidence="6">The sequence shown here is derived from an EMBL/GenBank/DDBJ whole genome shotgun (WGS) entry which is preliminary data.</text>
</comment>
<dbReference type="RefSeq" id="WP_130418749.1">
    <property type="nucleotide sequence ID" value="NZ_SHKW01000001.1"/>
</dbReference>
<dbReference type="PRINTS" id="PR00039">
    <property type="entry name" value="HTHLYSR"/>
</dbReference>
<keyword evidence="3" id="KW-0238">DNA-binding</keyword>
<reference evidence="6 7" key="1">
    <citation type="submission" date="2019-02" db="EMBL/GenBank/DDBJ databases">
        <title>Genomic Encyclopedia of Archaeal and Bacterial Type Strains, Phase II (KMG-II): from individual species to whole genera.</title>
        <authorList>
            <person name="Goeker M."/>
        </authorList>
    </citation>
    <scope>NUCLEOTIDE SEQUENCE [LARGE SCALE GENOMIC DNA]</scope>
    <source>
        <strain evidence="6 7">DSM 18101</strain>
    </source>
</reference>
<accession>A0A4Q7YT43</accession>
<keyword evidence="4" id="KW-0804">Transcription</keyword>
<dbReference type="SUPFAM" id="SSF46785">
    <property type="entry name" value="Winged helix' DNA-binding domain"/>
    <property type="match status" value="1"/>
</dbReference>
<dbReference type="InterPro" id="IPR036390">
    <property type="entry name" value="WH_DNA-bd_sf"/>
</dbReference>
<dbReference type="EMBL" id="SHKW01000001">
    <property type="protein sequence ID" value="RZU40720.1"/>
    <property type="molecule type" value="Genomic_DNA"/>
</dbReference>
<dbReference type="PROSITE" id="PS50931">
    <property type="entry name" value="HTH_LYSR"/>
    <property type="match status" value="1"/>
</dbReference>
<evidence type="ECO:0000259" key="5">
    <source>
        <dbReference type="PROSITE" id="PS50931"/>
    </source>
</evidence>
<dbReference type="Gene3D" id="3.40.190.10">
    <property type="entry name" value="Periplasmic binding protein-like II"/>
    <property type="match status" value="2"/>
</dbReference>
<evidence type="ECO:0000256" key="2">
    <source>
        <dbReference type="ARBA" id="ARBA00023015"/>
    </source>
</evidence>
<dbReference type="GO" id="GO:0003677">
    <property type="term" value="F:DNA binding"/>
    <property type="evidence" value="ECO:0007669"/>
    <property type="project" value="UniProtKB-KW"/>
</dbReference>
<evidence type="ECO:0000256" key="1">
    <source>
        <dbReference type="ARBA" id="ARBA00009437"/>
    </source>
</evidence>
<name>A0A4Q7YT43_9BACT</name>
<dbReference type="Pfam" id="PF03466">
    <property type="entry name" value="LysR_substrate"/>
    <property type="match status" value="1"/>
</dbReference>
<dbReference type="Gene3D" id="1.10.10.10">
    <property type="entry name" value="Winged helix-like DNA-binding domain superfamily/Winged helix DNA-binding domain"/>
    <property type="match status" value="1"/>
</dbReference>
<evidence type="ECO:0000256" key="3">
    <source>
        <dbReference type="ARBA" id="ARBA00023125"/>
    </source>
</evidence>